<reference evidence="9 10" key="1">
    <citation type="journal article" date="2022" name="Nat. Genet.">
        <title>Improved pea reference genome and pan-genome highlight genomic features and evolutionary characteristics.</title>
        <authorList>
            <person name="Yang T."/>
            <person name="Liu R."/>
            <person name="Luo Y."/>
            <person name="Hu S."/>
            <person name="Wang D."/>
            <person name="Wang C."/>
            <person name="Pandey M.K."/>
            <person name="Ge S."/>
            <person name="Xu Q."/>
            <person name="Li N."/>
            <person name="Li G."/>
            <person name="Huang Y."/>
            <person name="Saxena R.K."/>
            <person name="Ji Y."/>
            <person name="Li M."/>
            <person name="Yan X."/>
            <person name="He Y."/>
            <person name="Liu Y."/>
            <person name="Wang X."/>
            <person name="Xiang C."/>
            <person name="Varshney R.K."/>
            <person name="Ding H."/>
            <person name="Gao S."/>
            <person name="Zong X."/>
        </authorList>
    </citation>
    <scope>NUCLEOTIDE SEQUENCE [LARGE SCALE GENOMIC DNA]</scope>
    <source>
        <strain evidence="9 10">cv. Zhongwan 6</strain>
    </source>
</reference>
<feature type="domain" description="RNA polymerase Rpb2" evidence="8">
    <location>
        <begin position="193"/>
        <end position="220"/>
    </location>
</feature>
<feature type="domain" description="RNA polymerase Rpb2" evidence="8">
    <location>
        <begin position="257"/>
        <end position="284"/>
    </location>
</feature>
<dbReference type="GO" id="GO:0003899">
    <property type="term" value="F:DNA-directed RNA polymerase activity"/>
    <property type="evidence" value="ECO:0007669"/>
    <property type="project" value="UniProtKB-EC"/>
</dbReference>
<feature type="domain" description="RNA polymerase Rpb2" evidence="8">
    <location>
        <begin position="359"/>
        <end position="386"/>
    </location>
</feature>
<dbReference type="AlphaFoldDB" id="A0A9D4XLE3"/>
<dbReference type="Pfam" id="PF04565">
    <property type="entry name" value="RNA_pol_Rpb2_3"/>
    <property type="match status" value="5"/>
</dbReference>
<keyword evidence="10" id="KW-1185">Reference proteome</keyword>
<dbReference type="GO" id="GO:0003677">
    <property type="term" value="F:DNA binding"/>
    <property type="evidence" value="ECO:0007669"/>
    <property type="project" value="InterPro"/>
</dbReference>
<evidence type="ECO:0000256" key="5">
    <source>
        <dbReference type="ARBA" id="ARBA00022695"/>
    </source>
</evidence>
<organism evidence="9 10">
    <name type="scientific">Pisum sativum</name>
    <name type="common">Garden pea</name>
    <name type="synonym">Lathyrus oleraceus</name>
    <dbReference type="NCBI Taxonomy" id="3888"/>
    <lineage>
        <taxon>Eukaryota</taxon>
        <taxon>Viridiplantae</taxon>
        <taxon>Streptophyta</taxon>
        <taxon>Embryophyta</taxon>
        <taxon>Tracheophyta</taxon>
        <taxon>Spermatophyta</taxon>
        <taxon>Magnoliopsida</taxon>
        <taxon>eudicotyledons</taxon>
        <taxon>Gunneridae</taxon>
        <taxon>Pentapetalae</taxon>
        <taxon>rosids</taxon>
        <taxon>fabids</taxon>
        <taxon>Fabales</taxon>
        <taxon>Fabaceae</taxon>
        <taxon>Papilionoideae</taxon>
        <taxon>50 kb inversion clade</taxon>
        <taxon>NPAAA clade</taxon>
        <taxon>Hologalegina</taxon>
        <taxon>IRL clade</taxon>
        <taxon>Fabeae</taxon>
        <taxon>Lathyrus</taxon>
    </lineage>
</organism>
<comment type="similarity">
    <text evidence="1 7">Belongs to the RNA polymerase beta chain family.</text>
</comment>
<evidence type="ECO:0000256" key="4">
    <source>
        <dbReference type="ARBA" id="ARBA00022679"/>
    </source>
</evidence>
<dbReference type="Gramene" id="Psat04G0488300-T1">
    <property type="protein sequence ID" value="KAI5421215.1"/>
    <property type="gene ID" value="KIW84_044883"/>
</dbReference>
<dbReference type="SUPFAM" id="SSF64484">
    <property type="entry name" value="beta and beta-prime subunits of DNA dependent RNA-polymerase"/>
    <property type="match status" value="3"/>
</dbReference>
<evidence type="ECO:0000256" key="6">
    <source>
        <dbReference type="ARBA" id="ARBA00023163"/>
    </source>
</evidence>
<dbReference type="InterPro" id="IPR015712">
    <property type="entry name" value="DNA-dir_RNA_pol_su2"/>
</dbReference>
<dbReference type="Proteomes" id="UP001058974">
    <property type="component" value="Chromosome 4"/>
</dbReference>
<feature type="domain" description="RNA polymerase Rpb2" evidence="8">
    <location>
        <begin position="321"/>
        <end position="348"/>
    </location>
</feature>
<evidence type="ECO:0000256" key="7">
    <source>
        <dbReference type="RuleBase" id="RU000434"/>
    </source>
</evidence>
<evidence type="ECO:0000313" key="10">
    <source>
        <dbReference type="Proteomes" id="UP001058974"/>
    </source>
</evidence>
<dbReference type="EMBL" id="JAMSHJ010000004">
    <property type="protein sequence ID" value="KAI5421215.1"/>
    <property type="molecule type" value="Genomic_DNA"/>
</dbReference>
<dbReference type="GO" id="GO:0000428">
    <property type="term" value="C:DNA-directed RNA polymerase complex"/>
    <property type="evidence" value="ECO:0007669"/>
    <property type="project" value="UniProtKB-KW"/>
</dbReference>
<protein>
    <recommendedName>
        <fullName evidence="2">DNA-directed RNA polymerase</fullName>
        <ecNumber evidence="2">2.7.7.6</ecNumber>
    </recommendedName>
</protein>
<name>A0A9D4XLE3_PEA</name>
<gene>
    <name evidence="9" type="ORF">KIW84_044883</name>
</gene>
<dbReference type="PANTHER" id="PTHR20856">
    <property type="entry name" value="DNA-DIRECTED RNA POLYMERASE I SUBUNIT 2"/>
    <property type="match status" value="1"/>
</dbReference>
<proteinExistence type="inferred from homology"/>
<sequence length="430" mass="48172">MQPILSMYGFGFGSAYFLYNGDIITHGLEWTLKTGNFKVLQRSSYVSALTHMTKVFKQSDKSKNFGMLCPCDTRVKACGVVRSLALMTHVTTDVEKDCSTGVELFKYWINEVKKSSEKKLAIWASKKQDNLECFFPSDIRVKACGVVRSQALMTYVTTDVKKDCSIGVMLQRSSYVSALAHMTNVFKQSDKSKNFGMLCPCDTRVKACGVVRSLALMTHVTTDVEKDCSIGVVLHGSSSVSALAHMTKVFKQSNKSKNFGMLCPFDTRGKACGVVRSLALMTHVTTDVKKDYSIGVMLQRSSYVSALAHMTKVFKQSDKSKNFGMLCPFDTRGKVCGVVRSLALMTYVTTYVEKDYSIDVFGMLCPFDTRGKVCGVVRSLALMTYVTTDVEKDYSIDVELFKYWVNEVKKMSEKKLAMRASKKQDKYYLH</sequence>
<evidence type="ECO:0000313" key="9">
    <source>
        <dbReference type="EMBL" id="KAI5421215.1"/>
    </source>
</evidence>
<comment type="caution">
    <text evidence="9">The sequence shown here is derived from an EMBL/GenBank/DDBJ whole genome shotgun (WGS) entry which is preliminary data.</text>
</comment>
<evidence type="ECO:0000259" key="8">
    <source>
        <dbReference type="Pfam" id="PF04565"/>
    </source>
</evidence>
<feature type="domain" description="RNA polymerase Rpb2" evidence="8">
    <location>
        <begin position="63"/>
        <end position="90"/>
    </location>
</feature>
<dbReference type="GO" id="GO:0032549">
    <property type="term" value="F:ribonucleoside binding"/>
    <property type="evidence" value="ECO:0007669"/>
    <property type="project" value="InterPro"/>
</dbReference>
<keyword evidence="3" id="KW-0240">DNA-directed RNA polymerase</keyword>
<evidence type="ECO:0000256" key="1">
    <source>
        <dbReference type="ARBA" id="ARBA00006835"/>
    </source>
</evidence>
<keyword evidence="6" id="KW-0804">Transcription</keyword>
<dbReference type="InterPro" id="IPR007645">
    <property type="entry name" value="RNA_pol_Rpb2_3"/>
</dbReference>
<keyword evidence="5" id="KW-0548">Nucleotidyltransferase</keyword>
<dbReference type="Gene3D" id="3.90.1100.10">
    <property type="match status" value="1"/>
</dbReference>
<evidence type="ECO:0000256" key="3">
    <source>
        <dbReference type="ARBA" id="ARBA00022478"/>
    </source>
</evidence>
<dbReference type="GO" id="GO:0006351">
    <property type="term" value="P:DNA-templated transcription"/>
    <property type="evidence" value="ECO:0007669"/>
    <property type="project" value="InterPro"/>
</dbReference>
<dbReference type="EC" id="2.7.7.6" evidence="2"/>
<keyword evidence="4" id="KW-0808">Transferase</keyword>
<evidence type="ECO:0000256" key="2">
    <source>
        <dbReference type="ARBA" id="ARBA00012418"/>
    </source>
</evidence>
<accession>A0A9D4XLE3</accession>